<dbReference type="GeneID" id="112682768"/>
<sequence length="377" mass="44893">MWHQIRRWFELQYKQQRIFCVNLKSLKKEYSLKMKLKNFKFLHLEEHSELNYVHEKMTIMDNTSGMVLKYVYKRIIYFNSNCKDLIIRTIKIINNEILSSNNCDKLEFIIYTDSFGIYCNDENIIKQCERFLISTLPENTLVYPHHTVNSINFEDILRFQTQTHLTLGKSIFQAIQVIKESIDKFTLKNIFLSFNGGKDCVVLLYLFQGVLKDLEINETIKAVYFQSDDQFPEEEDYVQSTVKRFNLDLTVIKGDLKSGLWEFLKKNSQFRASIIGTRQSDIESLKLQFFQKTDPGWPELFRVHPILHWSYDTVWSFLRQFSIPYCCLYDKGYTSLGNRSKTYPNPNLKYIDKKTGQVKYWPAFLLQNSNSERNNRL</sequence>
<evidence type="ECO:0000256" key="4">
    <source>
        <dbReference type="ARBA" id="ARBA00022643"/>
    </source>
</evidence>
<feature type="domain" description="Phosphoadenosine phosphosulphate reductase" evidence="13">
    <location>
        <begin position="263"/>
        <end position="342"/>
    </location>
</feature>
<dbReference type="RefSeq" id="XP_025409278.1">
    <property type="nucleotide sequence ID" value="XM_025553493.1"/>
</dbReference>
<keyword evidence="4" id="KW-0288">FMN</keyword>
<evidence type="ECO:0000256" key="9">
    <source>
        <dbReference type="ARBA" id="ARBA00022840"/>
    </source>
</evidence>
<dbReference type="OrthoDB" id="408788at2759"/>
<dbReference type="Proteomes" id="UP000694846">
    <property type="component" value="Unplaced"/>
</dbReference>
<evidence type="ECO:0000256" key="7">
    <source>
        <dbReference type="ARBA" id="ARBA00022741"/>
    </source>
</evidence>
<dbReference type="AlphaFoldDB" id="A0A8B8FEV7"/>
<dbReference type="GO" id="GO:0003919">
    <property type="term" value="F:FMN adenylyltransferase activity"/>
    <property type="evidence" value="ECO:0007669"/>
    <property type="project" value="UniProtKB-EC"/>
</dbReference>
<dbReference type="InterPro" id="IPR002500">
    <property type="entry name" value="PAPS_reduct_dom"/>
</dbReference>
<proteinExistence type="predicted"/>
<dbReference type="Gene3D" id="3.40.50.620">
    <property type="entry name" value="HUPs"/>
    <property type="match status" value="1"/>
</dbReference>
<evidence type="ECO:0000256" key="11">
    <source>
        <dbReference type="ARBA" id="ARBA00031871"/>
    </source>
</evidence>
<keyword evidence="5" id="KW-0808">Transferase</keyword>
<feature type="domain" description="Phosphoadenosine phosphosulphate reductase" evidence="13">
    <location>
        <begin position="189"/>
        <end position="253"/>
    </location>
</feature>
<dbReference type="SUPFAM" id="SSF52402">
    <property type="entry name" value="Adenine nucleotide alpha hydrolases-like"/>
    <property type="match status" value="1"/>
</dbReference>
<keyword evidence="9" id="KW-0067">ATP-binding</keyword>
<evidence type="ECO:0000256" key="3">
    <source>
        <dbReference type="ARBA" id="ARBA00022630"/>
    </source>
</evidence>
<organism evidence="14 15">
    <name type="scientific">Sipha flava</name>
    <name type="common">yellow sugarcane aphid</name>
    <dbReference type="NCBI Taxonomy" id="143950"/>
    <lineage>
        <taxon>Eukaryota</taxon>
        <taxon>Metazoa</taxon>
        <taxon>Ecdysozoa</taxon>
        <taxon>Arthropoda</taxon>
        <taxon>Hexapoda</taxon>
        <taxon>Insecta</taxon>
        <taxon>Pterygota</taxon>
        <taxon>Neoptera</taxon>
        <taxon>Paraneoptera</taxon>
        <taxon>Hemiptera</taxon>
        <taxon>Sternorrhyncha</taxon>
        <taxon>Aphidomorpha</taxon>
        <taxon>Aphidoidea</taxon>
        <taxon>Aphididae</taxon>
        <taxon>Sipha</taxon>
    </lineage>
</organism>
<evidence type="ECO:0000256" key="8">
    <source>
        <dbReference type="ARBA" id="ARBA00022827"/>
    </source>
</evidence>
<comment type="catalytic activity">
    <reaction evidence="12">
        <text>FMN + ATP + H(+) = FAD + diphosphate</text>
        <dbReference type="Rhea" id="RHEA:17237"/>
        <dbReference type="ChEBI" id="CHEBI:15378"/>
        <dbReference type="ChEBI" id="CHEBI:30616"/>
        <dbReference type="ChEBI" id="CHEBI:33019"/>
        <dbReference type="ChEBI" id="CHEBI:57692"/>
        <dbReference type="ChEBI" id="CHEBI:58210"/>
        <dbReference type="EC" id="2.7.7.2"/>
    </reaction>
</comment>
<keyword evidence="14" id="KW-1185">Reference proteome</keyword>
<comment type="pathway">
    <text evidence="1">Cofactor biosynthesis; FAD biosynthesis; FAD from FMN: step 1/1.</text>
</comment>
<protein>
    <recommendedName>
        <fullName evidence="2">FAD synthase</fullName>
        <ecNumber evidence="2">2.7.7.2</ecNumber>
    </recommendedName>
    <alternativeName>
        <fullName evidence="10">FAD pyrophosphorylase</fullName>
    </alternativeName>
    <alternativeName>
        <fullName evidence="11">FMN adenylyltransferase</fullName>
    </alternativeName>
</protein>
<evidence type="ECO:0000256" key="1">
    <source>
        <dbReference type="ARBA" id="ARBA00004726"/>
    </source>
</evidence>
<evidence type="ECO:0000256" key="5">
    <source>
        <dbReference type="ARBA" id="ARBA00022679"/>
    </source>
</evidence>
<dbReference type="GO" id="GO:0006747">
    <property type="term" value="P:FAD biosynthetic process"/>
    <property type="evidence" value="ECO:0007669"/>
    <property type="project" value="TreeGrafter"/>
</dbReference>
<name>A0A8B8FEV7_9HEMI</name>
<keyword evidence="8" id="KW-0274">FAD</keyword>
<dbReference type="InterPro" id="IPR014729">
    <property type="entry name" value="Rossmann-like_a/b/a_fold"/>
</dbReference>
<gene>
    <name evidence="15" type="primary">LOC112682768</name>
</gene>
<keyword evidence="6" id="KW-0548">Nucleotidyltransferase</keyword>
<dbReference type="EC" id="2.7.7.2" evidence="2"/>
<dbReference type="PANTHER" id="PTHR23293">
    <property type="entry name" value="FAD SYNTHETASE-RELATED FMN ADENYLYLTRANSFERASE"/>
    <property type="match status" value="1"/>
</dbReference>
<evidence type="ECO:0000256" key="12">
    <source>
        <dbReference type="ARBA" id="ARBA00049494"/>
    </source>
</evidence>
<evidence type="ECO:0000313" key="15">
    <source>
        <dbReference type="RefSeq" id="XP_025409278.1"/>
    </source>
</evidence>
<keyword evidence="3" id="KW-0285">Flavoprotein</keyword>
<dbReference type="Pfam" id="PF01507">
    <property type="entry name" value="PAPS_reduct"/>
    <property type="match status" value="2"/>
</dbReference>
<dbReference type="GO" id="GO:0005524">
    <property type="term" value="F:ATP binding"/>
    <property type="evidence" value="ECO:0007669"/>
    <property type="project" value="UniProtKB-KW"/>
</dbReference>
<dbReference type="CDD" id="cd23948">
    <property type="entry name" value="FAD_synthase"/>
    <property type="match status" value="1"/>
</dbReference>
<evidence type="ECO:0000256" key="2">
    <source>
        <dbReference type="ARBA" id="ARBA00012393"/>
    </source>
</evidence>
<evidence type="ECO:0000259" key="13">
    <source>
        <dbReference type="Pfam" id="PF01507"/>
    </source>
</evidence>
<reference evidence="15" key="1">
    <citation type="submission" date="2025-08" db="UniProtKB">
        <authorList>
            <consortium name="RefSeq"/>
        </authorList>
    </citation>
    <scope>IDENTIFICATION</scope>
    <source>
        <tissue evidence="15">Whole body</tissue>
    </source>
</reference>
<evidence type="ECO:0000313" key="14">
    <source>
        <dbReference type="Proteomes" id="UP000694846"/>
    </source>
</evidence>
<evidence type="ECO:0000256" key="10">
    <source>
        <dbReference type="ARBA" id="ARBA00031145"/>
    </source>
</evidence>
<keyword evidence="7" id="KW-0547">Nucleotide-binding</keyword>
<dbReference type="PANTHER" id="PTHR23293:SF9">
    <property type="entry name" value="FAD SYNTHASE"/>
    <property type="match status" value="1"/>
</dbReference>
<evidence type="ECO:0000256" key="6">
    <source>
        <dbReference type="ARBA" id="ARBA00022695"/>
    </source>
</evidence>
<accession>A0A8B8FEV7</accession>